<dbReference type="Proteomes" id="UP000682892">
    <property type="component" value="Unassembled WGS sequence"/>
</dbReference>
<dbReference type="HOGENOM" id="CLU_950660_0_0_1"/>
<dbReference type="AlphaFoldDB" id="Q170N4"/>
<dbReference type="eggNOG" id="ENOG502TD3N">
    <property type="taxonomic scope" value="Eukaryota"/>
</dbReference>
<organism evidence="3 4">
    <name type="scientific">Aedes aegypti</name>
    <name type="common">Yellowfever mosquito</name>
    <name type="synonym">Culex aegypti</name>
    <dbReference type="NCBI Taxonomy" id="7159"/>
    <lineage>
        <taxon>Eukaryota</taxon>
        <taxon>Metazoa</taxon>
        <taxon>Ecdysozoa</taxon>
        <taxon>Arthropoda</taxon>
        <taxon>Hexapoda</taxon>
        <taxon>Insecta</taxon>
        <taxon>Pterygota</taxon>
        <taxon>Neoptera</taxon>
        <taxon>Endopterygota</taxon>
        <taxon>Diptera</taxon>
        <taxon>Nematocera</taxon>
        <taxon>Culicoidea</taxon>
        <taxon>Culicidae</taxon>
        <taxon>Culicinae</taxon>
        <taxon>Aedini</taxon>
        <taxon>Aedes</taxon>
        <taxon>Stegomyia</taxon>
    </lineage>
</organism>
<dbReference type="InterPro" id="IPR032071">
    <property type="entry name" value="DUF4806"/>
</dbReference>
<dbReference type="PaxDb" id="7159-AAEL007851-PA"/>
<evidence type="ECO:0000259" key="2">
    <source>
        <dbReference type="Pfam" id="PF16064"/>
    </source>
</evidence>
<dbReference type="EMBL" id="CH477471">
    <property type="protein sequence ID" value="EAT40416.1"/>
    <property type="molecule type" value="Genomic_DNA"/>
</dbReference>
<name>Q170N4_AEDAE</name>
<dbReference type="OMA" id="TDMECET"/>
<evidence type="ECO:0000256" key="1">
    <source>
        <dbReference type="SAM" id="MobiDB-lite"/>
    </source>
</evidence>
<protein>
    <submittedName>
        <fullName evidence="3">AAEL007851-PA</fullName>
    </submittedName>
</protein>
<evidence type="ECO:0000313" key="4">
    <source>
        <dbReference type="Proteomes" id="UP000682892"/>
    </source>
</evidence>
<feature type="domain" description="DUF4806" evidence="2">
    <location>
        <begin position="107"/>
        <end position="210"/>
    </location>
</feature>
<reference evidence="3" key="2">
    <citation type="journal article" date="2007" name="Science">
        <title>Genome sequence of Aedes aegypti, a major arbovirus vector.</title>
        <authorList>
            <person name="Nene V."/>
            <person name="Wortman J.R."/>
            <person name="Lawson D."/>
            <person name="Haas B."/>
            <person name="Kodira C."/>
            <person name="Tu Z.J."/>
            <person name="Loftus B."/>
            <person name="Xi Z."/>
            <person name="Megy K."/>
            <person name="Grabherr M."/>
            <person name="Ren Q."/>
            <person name="Zdobnov E.M."/>
            <person name="Lobo N.F."/>
            <person name="Campbell K.S."/>
            <person name="Brown S.E."/>
            <person name="Bonaldo M.F."/>
            <person name="Zhu J."/>
            <person name="Sinkins S.P."/>
            <person name="Hogenkamp D.G."/>
            <person name="Amedeo P."/>
            <person name="Arensburger P."/>
            <person name="Atkinson P.W."/>
            <person name="Bidwell S."/>
            <person name="Biedler J."/>
            <person name="Birney E."/>
            <person name="Bruggner R.V."/>
            <person name="Costas J."/>
            <person name="Coy M.R."/>
            <person name="Crabtree J."/>
            <person name="Crawford M."/>
            <person name="Debruyn B."/>
            <person name="Decaprio D."/>
            <person name="Eiglmeier K."/>
            <person name="Eisenstadt E."/>
            <person name="El-Dorry H."/>
            <person name="Gelbart W.M."/>
            <person name="Gomes S.L."/>
            <person name="Hammond M."/>
            <person name="Hannick L.I."/>
            <person name="Hogan J.R."/>
            <person name="Holmes M.H."/>
            <person name="Jaffe D."/>
            <person name="Johnston J.S."/>
            <person name="Kennedy R.C."/>
            <person name="Koo H."/>
            <person name="Kravitz S."/>
            <person name="Kriventseva E.V."/>
            <person name="Kulp D."/>
            <person name="Labutti K."/>
            <person name="Lee E."/>
            <person name="Li S."/>
            <person name="Lovin D.D."/>
            <person name="Mao C."/>
            <person name="Mauceli E."/>
            <person name="Menck C.F."/>
            <person name="Miller J.R."/>
            <person name="Montgomery P."/>
            <person name="Mori A."/>
            <person name="Nascimento A.L."/>
            <person name="Naveira H.F."/>
            <person name="Nusbaum C."/>
            <person name="O'leary S."/>
            <person name="Orvis J."/>
            <person name="Pertea M."/>
            <person name="Quesneville H."/>
            <person name="Reidenbach K.R."/>
            <person name="Rogers Y.H."/>
            <person name="Roth C.W."/>
            <person name="Schneider J.R."/>
            <person name="Schatz M."/>
            <person name="Shumway M."/>
            <person name="Stanke M."/>
            <person name="Stinson E.O."/>
            <person name="Tubio J.M."/>
            <person name="Vanzee J.P."/>
            <person name="Verjovski-Almeida S."/>
            <person name="Werner D."/>
            <person name="White O."/>
            <person name="Wyder S."/>
            <person name="Zeng Q."/>
            <person name="Zhao Q."/>
            <person name="Zhao Y."/>
            <person name="Hill C.A."/>
            <person name="Raikhel A.S."/>
            <person name="Soares M.B."/>
            <person name="Knudson D.L."/>
            <person name="Lee N.H."/>
            <person name="Galagan J."/>
            <person name="Salzberg S.L."/>
            <person name="Paulsen I.T."/>
            <person name="Dimopoulos G."/>
            <person name="Collins F.H."/>
            <person name="Birren B."/>
            <person name="Fraser-Liggett C.M."/>
            <person name="Severson D.W."/>
        </authorList>
    </citation>
    <scope>NUCLEOTIDE SEQUENCE [LARGE SCALE GENOMIC DNA]</scope>
    <source>
        <strain evidence="3">Liverpool</strain>
    </source>
</reference>
<dbReference type="Pfam" id="PF16064">
    <property type="entry name" value="DUF4806"/>
    <property type="match status" value="1"/>
</dbReference>
<sequence>MYRNSNQRIDVDETGSRSAPNPSGFPGKPRGGLLVCSEKSKQMLESIVNNQAKMMDNQQKMMQMIIDTIANVQYLSENVKSASRASSGSAGTSRSSTVPVSFTADIMNPVNSVDELNALETLLSDDTVMQQYVGKLSFICGNSGRANGIDCCYKLIDHLVTRPFLVQCSWTGNSRTTAPTDNGSQELFPDMENGKVALKFYKKFRALFLNLIILADSSFTDMECETFFKRIMKNSKQRVLCKMISSKHRNRPRNLKYNIQRPGTSSQAPSMDVADNSASEFVDVNSGLFDPPN</sequence>
<dbReference type="PhylomeDB" id="Q170N4"/>
<proteinExistence type="predicted"/>
<accession>Q170N4</accession>
<feature type="region of interest" description="Disordered" evidence="1">
    <location>
        <begin position="1"/>
        <end position="32"/>
    </location>
</feature>
<gene>
    <name evidence="3" type="ORF">AaeL_AAEL007851</name>
</gene>
<reference evidence="3" key="3">
    <citation type="submission" date="2012-09" db="EMBL/GenBank/DDBJ databases">
        <authorList>
            <consortium name="VectorBase"/>
        </authorList>
    </citation>
    <scope>NUCLEOTIDE SEQUENCE</scope>
    <source>
        <strain evidence="3">Liverpool</strain>
    </source>
</reference>
<reference evidence="3" key="1">
    <citation type="submission" date="2005-10" db="EMBL/GenBank/DDBJ databases">
        <authorList>
            <person name="Loftus B.J."/>
            <person name="Nene V.M."/>
            <person name="Hannick L.I."/>
            <person name="Bidwell S."/>
            <person name="Haas B."/>
            <person name="Amedeo P."/>
            <person name="Orvis J."/>
            <person name="Wortman J.R."/>
            <person name="White O.R."/>
            <person name="Salzberg S."/>
            <person name="Shumway M."/>
            <person name="Koo H."/>
            <person name="Zhao Y."/>
            <person name="Holmes M."/>
            <person name="Miller J."/>
            <person name="Schatz M."/>
            <person name="Pop M."/>
            <person name="Pai G."/>
            <person name="Utterback T."/>
            <person name="Rogers Y.-H."/>
            <person name="Kravitz S."/>
            <person name="Fraser C.M."/>
        </authorList>
    </citation>
    <scope>NUCLEOTIDE SEQUENCE</scope>
    <source>
        <strain evidence="3">Liverpool</strain>
    </source>
</reference>
<evidence type="ECO:0000313" key="3">
    <source>
        <dbReference type="EMBL" id="EAT40416.1"/>
    </source>
</evidence>